<proteinExistence type="predicted"/>
<protein>
    <submittedName>
        <fullName evidence="1">Uncharacterized protein</fullName>
    </submittedName>
</protein>
<accession>A0A0F9WH48</accession>
<dbReference type="EMBL" id="LAZR01000274">
    <property type="protein sequence ID" value="KKN77728.1"/>
    <property type="molecule type" value="Genomic_DNA"/>
</dbReference>
<reference evidence="1" key="1">
    <citation type="journal article" date="2015" name="Nature">
        <title>Complex archaea that bridge the gap between prokaryotes and eukaryotes.</title>
        <authorList>
            <person name="Spang A."/>
            <person name="Saw J.H."/>
            <person name="Jorgensen S.L."/>
            <person name="Zaremba-Niedzwiedzka K."/>
            <person name="Martijn J."/>
            <person name="Lind A.E."/>
            <person name="van Eijk R."/>
            <person name="Schleper C."/>
            <person name="Guy L."/>
            <person name="Ettema T.J."/>
        </authorList>
    </citation>
    <scope>NUCLEOTIDE SEQUENCE</scope>
</reference>
<sequence>MLNSRHVGYYLAKGTIHPRACKAKRRRDGEPCCKWAVPGRNYCKFHGGHVGGKGPRVNRLPVFYAKRLSGTLKQVIETSLDAPVSEQCSVLEELAVMRETAMQVMLLFDVALTSGKEKLILNASMLVRDALKEIVATAKVAQDIENAASDKLSVHALGHVVNQIVKLAYEAFKDDLPKARVFEKLIHEKLVMPVEQVGTNLTPDQDALDMDSTVPSQ</sequence>
<comment type="caution">
    <text evidence="1">The sequence shown here is derived from an EMBL/GenBank/DDBJ whole genome shotgun (WGS) entry which is preliminary data.</text>
</comment>
<evidence type="ECO:0000313" key="1">
    <source>
        <dbReference type="EMBL" id="KKN77728.1"/>
    </source>
</evidence>
<gene>
    <name evidence="1" type="ORF">LCGC14_0357020</name>
</gene>
<organism evidence="1">
    <name type="scientific">marine sediment metagenome</name>
    <dbReference type="NCBI Taxonomy" id="412755"/>
    <lineage>
        <taxon>unclassified sequences</taxon>
        <taxon>metagenomes</taxon>
        <taxon>ecological metagenomes</taxon>
    </lineage>
</organism>
<name>A0A0F9WH48_9ZZZZ</name>
<dbReference type="AlphaFoldDB" id="A0A0F9WH48"/>